<dbReference type="GO" id="GO:0005643">
    <property type="term" value="C:nuclear pore"/>
    <property type="evidence" value="ECO:0007669"/>
    <property type="project" value="InterPro"/>
</dbReference>
<sequence length="452" mass="50264">MAPPPPRELLAVVEAALLGPAPASPTQRVELLHAVRDAAPAFRALLSYPGPKASDRTQVEAKEVRLSDMPPITLDDTDVQTALKLSDELNLNEIECVRLLVSANRESVVLDQGLDADLMYEIQNQMEALFSDGLRQRIITLVKELNREEPSGIGRPSSERYVLDFRGALVERRAIVSRERLSLSHCLALSALIKLMGPKEVKDTFSILKDCAAEVNENSTVELQITYGVLFSLVITFVSDALSNSHEKTSLPSSDSSFRHEFHELVMKTCNDTTAEGFVGVVRLAWTVLLMLTQDRNSARDSVINAFSRAVTDIWSCLDIICRLNAFKFLRERVMQAAAYQPYLLFGWAGPGLDFEPNSTGFAEQRGPIPIVEKPSENLDFDRNLRGPNKIMVWIEGVISNNGRVSILGRESKPMREGPLVWSVHLLEILQQQQQTVQLSSSSISKTVPQVR</sequence>
<comment type="similarity">
    <text evidence="2">Belongs to the NUP186/NUP192/NUP205 family.</text>
</comment>
<dbReference type="InterPro" id="IPR021827">
    <property type="entry name" value="Nup186/Nup192/Nup205"/>
</dbReference>
<dbReference type="PANTHER" id="PTHR31344:SF0">
    <property type="entry name" value="NUCLEAR PORE COMPLEX PROTEIN NUP205"/>
    <property type="match status" value="1"/>
</dbReference>
<name>M8BXF8_AEGTA</name>
<evidence type="ECO:0000256" key="2">
    <source>
        <dbReference type="ARBA" id="ARBA00005892"/>
    </source>
</evidence>
<evidence type="ECO:0000256" key="3">
    <source>
        <dbReference type="ARBA" id="ARBA00022448"/>
    </source>
</evidence>
<dbReference type="PANTHER" id="PTHR31344">
    <property type="entry name" value="NUCLEAR PORE COMPLEX PROTEIN NUP205"/>
    <property type="match status" value="1"/>
</dbReference>
<protein>
    <submittedName>
        <fullName evidence="5">Uncharacterized protein</fullName>
    </submittedName>
</protein>
<evidence type="ECO:0000256" key="1">
    <source>
        <dbReference type="ARBA" id="ARBA00004123"/>
    </source>
</evidence>
<evidence type="ECO:0000313" key="5">
    <source>
        <dbReference type="EnsemblPlants" id="EMT29675"/>
    </source>
</evidence>
<accession>M8BXF8</accession>
<dbReference type="EnsemblPlants" id="EMT29675">
    <property type="protein sequence ID" value="EMT29675"/>
    <property type="gene ID" value="F775_00920"/>
</dbReference>
<dbReference type="AlphaFoldDB" id="M8BXF8"/>
<dbReference type="Pfam" id="PF11894">
    <property type="entry name" value="Nup192"/>
    <property type="match status" value="1"/>
</dbReference>
<comment type="subcellular location">
    <subcellularLocation>
        <location evidence="1">Nucleus</location>
    </subcellularLocation>
</comment>
<reference evidence="5" key="1">
    <citation type="submission" date="2015-06" db="UniProtKB">
        <authorList>
            <consortium name="EnsemblPlants"/>
        </authorList>
    </citation>
    <scope>IDENTIFICATION</scope>
</reference>
<organism evidence="5">
    <name type="scientific">Aegilops tauschii</name>
    <name type="common">Tausch's goatgrass</name>
    <name type="synonym">Aegilops squarrosa</name>
    <dbReference type="NCBI Taxonomy" id="37682"/>
    <lineage>
        <taxon>Eukaryota</taxon>
        <taxon>Viridiplantae</taxon>
        <taxon>Streptophyta</taxon>
        <taxon>Embryophyta</taxon>
        <taxon>Tracheophyta</taxon>
        <taxon>Spermatophyta</taxon>
        <taxon>Magnoliopsida</taxon>
        <taxon>Liliopsida</taxon>
        <taxon>Poales</taxon>
        <taxon>Poaceae</taxon>
        <taxon>BOP clade</taxon>
        <taxon>Pooideae</taxon>
        <taxon>Triticodae</taxon>
        <taxon>Triticeae</taxon>
        <taxon>Triticinae</taxon>
        <taxon>Aegilops</taxon>
    </lineage>
</organism>
<keyword evidence="4" id="KW-0539">Nucleus</keyword>
<keyword evidence="3" id="KW-0813">Transport</keyword>
<proteinExistence type="inferred from homology"/>
<dbReference type="ExpressionAtlas" id="M8BXF8">
    <property type="expression patterns" value="baseline"/>
</dbReference>
<evidence type="ECO:0000256" key="4">
    <source>
        <dbReference type="ARBA" id="ARBA00023242"/>
    </source>
</evidence>